<name>A0A414ZQY3_9FIRM</name>
<reference evidence="1 2" key="1">
    <citation type="submission" date="2018-08" db="EMBL/GenBank/DDBJ databases">
        <title>A genome reference for cultivated species of the human gut microbiota.</title>
        <authorList>
            <person name="Zou Y."/>
            <person name="Xue W."/>
            <person name="Luo G."/>
        </authorList>
    </citation>
    <scope>NUCLEOTIDE SEQUENCE [LARGE SCALE GENOMIC DNA]</scope>
    <source>
        <strain evidence="1 2">AM16-11</strain>
    </source>
</reference>
<comment type="caution">
    <text evidence="1">The sequence shown here is derived from an EMBL/GenBank/DDBJ whole genome shotgun (WGS) entry which is preliminary data.</text>
</comment>
<accession>A0A414ZQY3</accession>
<gene>
    <name evidence="1" type="ORF">DW172_03040</name>
</gene>
<dbReference type="RefSeq" id="WP_118257149.1">
    <property type="nucleotide sequence ID" value="NZ_QRKN01000001.1"/>
</dbReference>
<dbReference type="Proteomes" id="UP000285865">
    <property type="component" value="Unassembled WGS sequence"/>
</dbReference>
<protein>
    <submittedName>
        <fullName evidence="1">Uncharacterized protein</fullName>
    </submittedName>
</protein>
<dbReference type="AlphaFoldDB" id="A0A414ZQY3"/>
<organism evidence="1 2">
    <name type="scientific">Agathobacter rectalis</name>
    <dbReference type="NCBI Taxonomy" id="39491"/>
    <lineage>
        <taxon>Bacteria</taxon>
        <taxon>Bacillati</taxon>
        <taxon>Bacillota</taxon>
        <taxon>Clostridia</taxon>
        <taxon>Lachnospirales</taxon>
        <taxon>Lachnospiraceae</taxon>
        <taxon>Agathobacter</taxon>
    </lineage>
</organism>
<dbReference type="EMBL" id="QRKN01000001">
    <property type="protein sequence ID" value="RHI25673.1"/>
    <property type="molecule type" value="Genomic_DNA"/>
</dbReference>
<sequence>MSKVNYRVCDICGNRIPGFELDITGIAKRYINGCRIWNKLFNSLDICNDCIDKIKRLSIDKKDEEKYIKEVFDKARNYHDVDKQSAYYEGIEDTLNVLSHKRLANVKIE</sequence>
<evidence type="ECO:0000313" key="1">
    <source>
        <dbReference type="EMBL" id="RHI25673.1"/>
    </source>
</evidence>
<evidence type="ECO:0000313" key="2">
    <source>
        <dbReference type="Proteomes" id="UP000285865"/>
    </source>
</evidence>
<proteinExistence type="predicted"/>